<feature type="transmembrane region" description="Helical" evidence="1">
    <location>
        <begin position="67"/>
        <end position="90"/>
    </location>
</feature>
<name>A0A837HQY6_9BACT</name>
<keyword evidence="1" id="KW-0812">Transmembrane</keyword>
<organism evidence="2 3">
    <name type="scientific">Candidatus Nomurabacteria bacterium GW2011_GWD2_39_12</name>
    <dbReference type="NCBI Taxonomy" id="1618759"/>
    <lineage>
        <taxon>Bacteria</taxon>
        <taxon>Candidatus Nomuraibacteriota</taxon>
    </lineage>
</organism>
<dbReference type="AlphaFoldDB" id="A0A837HQY6"/>
<keyword evidence="1" id="KW-0472">Membrane</keyword>
<evidence type="ECO:0000313" key="3">
    <source>
        <dbReference type="Proteomes" id="UP000033998"/>
    </source>
</evidence>
<dbReference type="EMBL" id="LBWE01000011">
    <property type="protein sequence ID" value="KKR01131.1"/>
    <property type="molecule type" value="Genomic_DNA"/>
</dbReference>
<evidence type="ECO:0000256" key="1">
    <source>
        <dbReference type="SAM" id="Phobius"/>
    </source>
</evidence>
<evidence type="ECO:0000313" key="2">
    <source>
        <dbReference type="EMBL" id="KKR01131.1"/>
    </source>
</evidence>
<accession>A0A837HQY6</accession>
<feature type="transmembrane region" description="Helical" evidence="1">
    <location>
        <begin position="96"/>
        <end position="116"/>
    </location>
</feature>
<keyword evidence="1" id="KW-1133">Transmembrane helix</keyword>
<reference evidence="2 3" key="1">
    <citation type="journal article" date="2015" name="Nature">
        <title>rRNA introns, odd ribosomes, and small enigmatic genomes across a large radiation of phyla.</title>
        <authorList>
            <person name="Brown C.T."/>
            <person name="Hug L.A."/>
            <person name="Thomas B.C."/>
            <person name="Sharon I."/>
            <person name="Castelle C.J."/>
            <person name="Singh A."/>
            <person name="Wilkins M.J."/>
            <person name="Williams K.H."/>
            <person name="Banfield J.F."/>
        </authorList>
    </citation>
    <scope>NUCLEOTIDE SEQUENCE [LARGE SCALE GENOMIC DNA]</scope>
</reference>
<dbReference type="Proteomes" id="UP000033998">
    <property type="component" value="Unassembled WGS sequence"/>
</dbReference>
<comment type="caution">
    <text evidence="2">The sequence shown here is derived from an EMBL/GenBank/DDBJ whole genome shotgun (WGS) entry which is preliminary data.</text>
</comment>
<feature type="transmembrane region" description="Helical" evidence="1">
    <location>
        <begin position="9"/>
        <end position="32"/>
    </location>
</feature>
<proteinExistence type="predicted"/>
<gene>
    <name evidence="2" type="ORF">UT27_C0011G0016</name>
</gene>
<protein>
    <submittedName>
        <fullName evidence="2">Uncharacterized protein</fullName>
    </submittedName>
</protein>
<sequence>MDKIKTKGIFFLSVLPIFLTFYYFSPWSIYFWNPSLDFLLHIFWFPFYFLPELFLTGGYFPGLPNPITIIPGVILMLVLFYKLSGILYYIVDKLNIRYKFVVSLIIILILAILGGIGEQKLCEYNLGYTQDSNDSNRILSTSDGKQITIPVYGNKEILKSTTLGISTDPDILKEEFDNKSGEKYLKNTGVILFEFHDSFLVTKKKLNVLYKLVGIKYLEGPDFSNRMIASVKPGEEFNKLCKLKVYNQIDKSVPITETELFSMDSSRYWKYIDPNFCETNQLISHTEEQCLMSIKNHRRYIVDPKTGFIQQDASSVKFFDSYFVSFNYSSVYKLYEQARDEVSMSLYLIQDPFQAVISLTKFNDSSSIEAVVKNRPPNTQLIKIGKYEFYKRKEKKESNESVHYETVANNISILRVEATYPDYESYEKEIEKIIETINVK</sequence>